<dbReference type="AlphaFoldDB" id="A0A0V0GXC7"/>
<organism evidence="1">
    <name type="scientific">Solanum chacoense</name>
    <name type="common">Chaco potato</name>
    <dbReference type="NCBI Taxonomy" id="4108"/>
    <lineage>
        <taxon>Eukaryota</taxon>
        <taxon>Viridiplantae</taxon>
        <taxon>Streptophyta</taxon>
        <taxon>Embryophyta</taxon>
        <taxon>Tracheophyta</taxon>
        <taxon>Spermatophyta</taxon>
        <taxon>Magnoliopsida</taxon>
        <taxon>eudicotyledons</taxon>
        <taxon>Gunneridae</taxon>
        <taxon>Pentapetalae</taxon>
        <taxon>asterids</taxon>
        <taxon>lamiids</taxon>
        <taxon>Solanales</taxon>
        <taxon>Solanaceae</taxon>
        <taxon>Solanoideae</taxon>
        <taxon>Solaneae</taxon>
        <taxon>Solanum</taxon>
    </lineage>
</organism>
<dbReference type="EMBL" id="GEDG01029065">
    <property type="protein sequence ID" value="JAP12780.1"/>
    <property type="molecule type" value="Transcribed_RNA"/>
</dbReference>
<name>A0A0V0GXC7_SOLCH</name>
<reference evidence="1" key="1">
    <citation type="submission" date="2015-12" db="EMBL/GenBank/DDBJ databases">
        <title>Gene expression during late stages of embryo sac development: a critical building block for successful pollen-pistil interactions.</title>
        <authorList>
            <person name="Liu Y."/>
            <person name="Joly V."/>
            <person name="Sabar M."/>
            <person name="Matton D.P."/>
        </authorList>
    </citation>
    <scope>NUCLEOTIDE SEQUENCE</scope>
</reference>
<protein>
    <submittedName>
        <fullName evidence="1">Putative ovule protein</fullName>
    </submittedName>
</protein>
<sequence>METHHPPPSLGPPLQRRLTVGLFHFAPLVTQTLNLLKGPCQQGIPPLSNFLQNSHHRIHIKFVTNKTCQIHTKTSITIYCRSFFFGCCKSFF</sequence>
<proteinExistence type="predicted"/>
<accession>A0A0V0GXC7</accession>
<evidence type="ECO:0000313" key="1">
    <source>
        <dbReference type="EMBL" id="JAP12780.1"/>
    </source>
</evidence>